<dbReference type="PANTHER" id="PTHR43179">
    <property type="entry name" value="RHAMNOSYLTRANSFERASE WBBL"/>
    <property type="match status" value="1"/>
</dbReference>
<dbReference type="KEGG" id="chiz:HQ393_05715"/>
<keyword evidence="2" id="KW-0808">Transferase</keyword>
<name>A0A7H9BGE3_9NEIS</name>
<gene>
    <name evidence="2" type="ORF">HQ393_05715</name>
</gene>
<dbReference type="Pfam" id="PF00535">
    <property type="entry name" value="Glycos_transf_2"/>
    <property type="match status" value="1"/>
</dbReference>
<feature type="domain" description="Glycosyltransferase 2-like" evidence="1">
    <location>
        <begin position="10"/>
        <end position="116"/>
    </location>
</feature>
<sequence>MKPAPVFDLSVIVVSYNNAPEITSCLCSIQAACGALRYETYVVDNASNDGCAELVAQNFPDITLIASPVNLGFAAGNNLAFAHVRGRYIALINPDARPAAESLAEAVAWMDEHAQIGLAGGQLLDEEGHNQPSARCFPSLLNDFLAISGLAAKFANNRFFGRFDRTWANPAEAAQVDWVPGAFAIIRHQALRQVGHFDERFFLYYEEVDLCRRLKRAGYQIWYQPQWQAVHIGGVSSRRVAGEHFNRHGSQLSLWRMRSTLLYYRKHHGWLIAKLDNLLEQIWHFARQCRNAWFSQRAQAKEKAQESTALRRLLQQAWGDTAGGQRSPPTPW</sequence>
<accession>A0A7H9BGE3</accession>
<dbReference type="InterPro" id="IPR029044">
    <property type="entry name" value="Nucleotide-diphossugar_trans"/>
</dbReference>
<evidence type="ECO:0000259" key="1">
    <source>
        <dbReference type="Pfam" id="PF00535"/>
    </source>
</evidence>
<dbReference type="AlphaFoldDB" id="A0A7H9BGE3"/>
<dbReference type="EMBL" id="CP058627">
    <property type="protein sequence ID" value="QLG87793.1"/>
    <property type="molecule type" value="Genomic_DNA"/>
</dbReference>
<protein>
    <submittedName>
        <fullName evidence="2">Glycosyltransferase family 2 protein</fullName>
    </submittedName>
</protein>
<evidence type="ECO:0000313" key="3">
    <source>
        <dbReference type="Proteomes" id="UP000509597"/>
    </source>
</evidence>
<organism evidence="2 3">
    <name type="scientific">Chitinibacter bivalviorum</name>
    <dbReference type="NCBI Taxonomy" id="2739434"/>
    <lineage>
        <taxon>Bacteria</taxon>
        <taxon>Pseudomonadati</taxon>
        <taxon>Pseudomonadota</taxon>
        <taxon>Betaproteobacteria</taxon>
        <taxon>Neisseriales</taxon>
        <taxon>Chitinibacteraceae</taxon>
        <taxon>Chitinibacter</taxon>
    </lineage>
</organism>
<dbReference type="RefSeq" id="WP_179357873.1">
    <property type="nucleotide sequence ID" value="NZ_CP058627.1"/>
</dbReference>
<dbReference type="CDD" id="cd04186">
    <property type="entry name" value="GT_2_like_c"/>
    <property type="match status" value="1"/>
</dbReference>
<dbReference type="Gene3D" id="3.90.550.10">
    <property type="entry name" value="Spore Coat Polysaccharide Biosynthesis Protein SpsA, Chain A"/>
    <property type="match status" value="1"/>
</dbReference>
<dbReference type="SUPFAM" id="SSF53448">
    <property type="entry name" value="Nucleotide-diphospho-sugar transferases"/>
    <property type="match status" value="1"/>
</dbReference>
<proteinExistence type="predicted"/>
<dbReference type="Proteomes" id="UP000509597">
    <property type="component" value="Chromosome"/>
</dbReference>
<evidence type="ECO:0000313" key="2">
    <source>
        <dbReference type="EMBL" id="QLG87793.1"/>
    </source>
</evidence>
<keyword evidence="3" id="KW-1185">Reference proteome</keyword>
<dbReference type="PANTHER" id="PTHR43179:SF7">
    <property type="entry name" value="RHAMNOSYLTRANSFERASE WBBL"/>
    <property type="match status" value="1"/>
</dbReference>
<dbReference type="InterPro" id="IPR001173">
    <property type="entry name" value="Glyco_trans_2-like"/>
</dbReference>
<reference evidence="2 3" key="1">
    <citation type="submission" date="2020-07" db="EMBL/GenBank/DDBJ databases">
        <title>Complete genome sequence of Chitinibacter sp. 2T18.</title>
        <authorList>
            <person name="Bae J.-W."/>
            <person name="Choi J.-W."/>
        </authorList>
    </citation>
    <scope>NUCLEOTIDE SEQUENCE [LARGE SCALE GENOMIC DNA]</scope>
    <source>
        <strain evidence="2 3">2T18</strain>
    </source>
</reference>
<dbReference type="GO" id="GO:0016740">
    <property type="term" value="F:transferase activity"/>
    <property type="evidence" value="ECO:0007669"/>
    <property type="project" value="UniProtKB-KW"/>
</dbReference>